<evidence type="ECO:0000313" key="2">
    <source>
        <dbReference type="EMBL" id="MDQ7879864.1"/>
    </source>
</evidence>
<accession>A0ABU0Z5L5</accession>
<protein>
    <submittedName>
        <fullName evidence="2">Uncharacterized protein</fullName>
    </submittedName>
</protein>
<evidence type="ECO:0000256" key="1">
    <source>
        <dbReference type="SAM" id="MobiDB-lite"/>
    </source>
</evidence>
<name>A0ABU0Z5L5_9MICO</name>
<feature type="region of interest" description="Disordered" evidence="1">
    <location>
        <begin position="1"/>
        <end position="63"/>
    </location>
</feature>
<feature type="compositionally biased region" description="Basic and acidic residues" evidence="1">
    <location>
        <begin position="33"/>
        <end position="52"/>
    </location>
</feature>
<evidence type="ECO:0000313" key="3">
    <source>
        <dbReference type="Proteomes" id="UP001235133"/>
    </source>
</evidence>
<dbReference type="Proteomes" id="UP001235133">
    <property type="component" value="Unassembled WGS sequence"/>
</dbReference>
<dbReference type="RefSeq" id="WP_308869521.1">
    <property type="nucleotide sequence ID" value="NZ_JAVFWO010000006.1"/>
</dbReference>
<reference evidence="2 3" key="1">
    <citation type="submission" date="2023-08" db="EMBL/GenBank/DDBJ databases">
        <title>Microbacterium psychrotolerans sp. nov., a psychrotolerant bacterium isolated from soil in Heilongjiang Province, China.</title>
        <authorList>
            <person name="An P."/>
            <person name="Zhao D."/>
            <person name="Xiang H."/>
        </authorList>
    </citation>
    <scope>NUCLEOTIDE SEQUENCE [LARGE SCALE GENOMIC DNA]</scope>
    <source>
        <strain evidence="2 3">QXD-8</strain>
    </source>
</reference>
<keyword evidence="3" id="KW-1185">Reference proteome</keyword>
<gene>
    <name evidence="2" type="ORF">Q9R08_17870</name>
</gene>
<comment type="caution">
    <text evidence="2">The sequence shown here is derived from an EMBL/GenBank/DDBJ whole genome shotgun (WGS) entry which is preliminary data.</text>
</comment>
<sequence length="63" mass="7010">MTEPIAGEHVAQKPTPNDVSAPESPRAPGAGERSARTDAAERRRQRSSREHPWWGPMPADRHE</sequence>
<organism evidence="2 3">
    <name type="scientific">Microbacterium psychrotolerans</name>
    <dbReference type="NCBI Taxonomy" id="3068321"/>
    <lineage>
        <taxon>Bacteria</taxon>
        <taxon>Bacillati</taxon>
        <taxon>Actinomycetota</taxon>
        <taxon>Actinomycetes</taxon>
        <taxon>Micrococcales</taxon>
        <taxon>Microbacteriaceae</taxon>
        <taxon>Microbacterium</taxon>
    </lineage>
</organism>
<proteinExistence type="predicted"/>
<dbReference type="EMBL" id="JAVFWO010000006">
    <property type="protein sequence ID" value="MDQ7879864.1"/>
    <property type="molecule type" value="Genomic_DNA"/>
</dbReference>